<evidence type="ECO:0000313" key="13">
    <source>
        <dbReference type="EMBL" id="CAB4938340.1"/>
    </source>
</evidence>
<dbReference type="InterPro" id="IPR035906">
    <property type="entry name" value="MetI-like_sf"/>
</dbReference>
<evidence type="ECO:0000313" key="12">
    <source>
        <dbReference type="EMBL" id="CAB4833737.1"/>
    </source>
</evidence>
<evidence type="ECO:0000259" key="10">
    <source>
        <dbReference type="PROSITE" id="PS50928"/>
    </source>
</evidence>
<evidence type="ECO:0000256" key="3">
    <source>
        <dbReference type="ARBA" id="ARBA00022448"/>
    </source>
</evidence>
<dbReference type="InterPro" id="IPR000515">
    <property type="entry name" value="MetI-like"/>
</dbReference>
<keyword evidence="8 9" id="KW-0472">Membrane</keyword>
<dbReference type="EMBL" id="CAFBOS010000259">
    <property type="protein sequence ID" value="CAB5022877.1"/>
    <property type="molecule type" value="Genomic_DNA"/>
</dbReference>
<evidence type="ECO:0000256" key="1">
    <source>
        <dbReference type="ARBA" id="ARBA00004651"/>
    </source>
</evidence>
<evidence type="ECO:0000256" key="7">
    <source>
        <dbReference type="ARBA" id="ARBA00022989"/>
    </source>
</evidence>
<dbReference type="EMBL" id="CAFBMH010000202">
    <property type="protein sequence ID" value="CAB4938340.1"/>
    <property type="molecule type" value="Genomic_DNA"/>
</dbReference>
<comment type="similarity">
    <text evidence="2">Belongs to the binding-protein-dependent transport system permease family. HisMQ subfamily.</text>
</comment>
<dbReference type="Gene3D" id="1.10.3720.10">
    <property type="entry name" value="MetI-like"/>
    <property type="match status" value="1"/>
</dbReference>
<feature type="transmembrane region" description="Helical" evidence="9">
    <location>
        <begin position="185"/>
        <end position="206"/>
    </location>
</feature>
<accession>A0A6J7QYN2</accession>
<feature type="transmembrane region" description="Helical" evidence="9">
    <location>
        <begin position="80"/>
        <end position="99"/>
    </location>
</feature>
<dbReference type="GO" id="GO:0006865">
    <property type="term" value="P:amino acid transport"/>
    <property type="evidence" value="ECO:0007669"/>
    <property type="project" value="UniProtKB-KW"/>
</dbReference>
<gene>
    <name evidence="11" type="ORF">UFOPK2754_03198</name>
    <name evidence="12" type="ORF">UFOPK3139_01871</name>
    <name evidence="13" type="ORF">UFOPK3543_03092</name>
    <name evidence="14" type="ORF">UFOPK3967_02872</name>
</gene>
<reference evidence="14" key="1">
    <citation type="submission" date="2020-05" db="EMBL/GenBank/DDBJ databases">
        <authorList>
            <person name="Chiriac C."/>
            <person name="Salcher M."/>
            <person name="Ghai R."/>
            <person name="Kavagutti S V."/>
        </authorList>
    </citation>
    <scope>NUCLEOTIDE SEQUENCE</scope>
</reference>
<dbReference type="EMBL" id="CAFABA010000080">
    <property type="protein sequence ID" value="CAB4833737.1"/>
    <property type="molecule type" value="Genomic_DNA"/>
</dbReference>
<keyword evidence="7 9" id="KW-1133">Transmembrane helix</keyword>
<dbReference type="PANTHER" id="PTHR30614">
    <property type="entry name" value="MEMBRANE COMPONENT OF AMINO ACID ABC TRANSPORTER"/>
    <property type="match status" value="1"/>
</dbReference>
<dbReference type="Pfam" id="PF00528">
    <property type="entry name" value="BPD_transp_1"/>
    <property type="match status" value="1"/>
</dbReference>
<dbReference type="GO" id="GO:0022857">
    <property type="term" value="F:transmembrane transporter activity"/>
    <property type="evidence" value="ECO:0007669"/>
    <property type="project" value="InterPro"/>
</dbReference>
<dbReference type="PROSITE" id="PS50928">
    <property type="entry name" value="ABC_TM1"/>
    <property type="match status" value="1"/>
</dbReference>
<feature type="transmembrane region" description="Helical" evidence="9">
    <location>
        <begin position="141"/>
        <end position="165"/>
    </location>
</feature>
<dbReference type="GO" id="GO:0043190">
    <property type="term" value="C:ATP-binding cassette (ABC) transporter complex"/>
    <property type="evidence" value="ECO:0007669"/>
    <property type="project" value="InterPro"/>
</dbReference>
<name>A0A6J7QYN2_9ZZZZ</name>
<evidence type="ECO:0000313" key="11">
    <source>
        <dbReference type="EMBL" id="CAB4772941.1"/>
    </source>
</evidence>
<evidence type="ECO:0000313" key="14">
    <source>
        <dbReference type="EMBL" id="CAB5022877.1"/>
    </source>
</evidence>
<dbReference type="InterPro" id="IPR043429">
    <property type="entry name" value="ArtM/GltK/GlnP/TcyL/YhdX-like"/>
</dbReference>
<sequence>MGVLFDNLDVFWAGLRTTAALTGLSFMLALLIGVVLAACRVSPVRPLRAAAMFYVETLRNMPLTVHMLLAFFGWPKLGFRYSPFVTAVIVLAYYTGAFVGETIRAGINTVGRGQVEAARSIGLGFGKQLRLVVLPQAVRSVVAPLGSLLSALVRNSAVAYTIAVLDIMGRSDRLITTTAKPLEVLIGAALTYYVLTIPIAFGINAVDRRQRIIR</sequence>
<proteinExistence type="inferred from homology"/>
<comment type="subcellular location">
    <subcellularLocation>
        <location evidence="1">Cell membrane</location>
        <topology evidence="1">Multi-pass membrane protein</topology>
    </subcellularLocation>
</comment>
<evidence type="ECO:0000256" key="9">
    <source>
        <dbReference type="SAM" id="Phobius"/>
    </source>
</evidence>
<feature type="transmembrane region" description="Helical" evidence="9">
    <location>
        <begin position="20"/>
        <end position="39"/>
    </location>
</feature>
<keyword evidence="6" id="KW-0029">Amino-acid transport</keyword>
<dbReference type="NCBIfam" id="TIGR01726">
    <property type="entry name" value="HEQRo_perm_3TM"/>
    <property type="match status" value="1"/>
</dbReference>
<dbReference type="SUPFAM" id="SSF161098">
    <property type="entry name" value="MetI-like"/>
    <property type="match status" value="1"/>
</dbReference>
<feature type="domain" description="ABC transmembrane type-1" evidence="10">
    <location>
        <begin position="15"/>
        <end position="203"/>
    </location>
</feature>
<organism evidence="14">
    <name type="scientific">freshwater metagenome</name>
    <dbReference type="NCBI Taxonomy" id="449393"/>
    <lineage>
        <taxon>unclassified sequences</taxon>
        <taxon>metagenomes</taxon>
        <taxon>ecological metagenomes</taxon>
    </lineage>
</organism>
<evidence type="ECO:0000256" key="4">
    <source>
        <dbReference type="ARBA" id="ARBA00022475"/>
    </source>
</evidence>
<evidence type="ECO:0000256" key="5">
    <source>
        <dbReference type="ARBA" id="ARBA00022692"/>
    </source>
</evidence>
<dbReference type="PANTHER" id="PTHR30614:SF37">
    <property type="entry name" value="AMINO-ACID ABC TRANSPORTER PERMEASE PROTEIN YHDX-RELATED"/>
    <property type="match status" value="1"/>
</dbReference>
<keyword evidence="4" id="KW-1003">Cell membrane</keyword>
<dbReference type="CDD" id="cd06261">
    <property type="entry name" value="TM_PBP2"/>
    <property type="match status" value="1"/>
</dbReference>
<dbReference type="EMBL" id="CAEZYR010000198">
    <property type="protein sequence ID" value="CAB4772941.1"/>
    <property type="molecule type" value="Genomic_DNA"/>
</dbReference>
<evidence type="ECO:0000256" key="8">
    <source>
        <dbReference type="ARBA" id="ARBA00023136"/>
    </source>
</evidence>
<feature type="transmembrane region" description="Helical" evidence="9">
    <location>
        <begin position="51"/>
        <end position="74"/>
    </location>
</feature>
<evidence type="ECO:0000256" key="6">
    <source>
        <dbReference type="ARBA" id="ARBA00022970"/>
    </source>
</evidence>
<dbReference type="InterPro" id="IPR010065">
    <property type="entry name" value="AA_ABC_transptr_permease_3TM"/>
</dbReference>
<evidence type="ECO:0000256" key="2">
    <source>
        <dbReference type="ARBA" id="ARBA00010072"/>
    </source>
</evidence>
<protein>
    <submittedName>
        <fullName evidence="14">Unannotated protein</fullName>
    </submittedName>
</protein>
<keyword evidence="3" id="KW-0813">Transport</keyword>
<dbReference type="AlphaFoldDB" id="A0A6J7QYN2"/>
<keyword evidence="5 9" id="KW-0812">Transmembrane</keyword>